<dbReference type="PROSITE" id="PS50158">
    <property type="entry name" value="ZF_CCHC"/>
    <property type="match status" value="1"/>
</dbReference>
<keyword evidence="1" id="KW-0862">Zinc</keyword>
<proteinExistence type="predicted"/>
<evidence type="ECO:0000256" key="2">
    <source>
        <dbReference type="SAM" id="MobiDB-lite"/>
    </source>
</evidence>
<keyword evidence="1" id="KW-0863">Zinc-finger</keyword>
<keyword evidence="1" id="KW-0479">Metal-binding</keyword>
<feature type="region of interest" description="Disordered" evidence="2">
    <location>
        <begin position="191"/>
        <end position="215"/>
    </location>
</feature>
<sequence>MAIDGVRWDWSYMANDEENHALIADEETPTEFALMTKTSAKSEVFDNSLCSIACKKNSDSLNRYSDVSPPPAQIYFPPKKDMSWTGLPECADDTVTNYSRPAPSIESFPDDAQNRNPSITKTEALPSSFHLNLSLSLRRQMTVQLKVRQIKLRQLRNPLLSPNFVMKKKACFNCGDFNHLAYDCSKRVKKGTSRSRNNTHKSFTPRPVVHRPYRPPMRLIRPNMNAAQPNRTSFNKPLGHSYNKMPFQRTSSVRSQFRAPWVSTVNINFPTVNRKFPTANRKFLTGGTKLSTANMGKKGKADMCLLVKEDARLLAKELLKLNSVLFTDSECIVLGRDFKLLDDANVLLRTPRQHNMYSINLNNIVPHKDLACLVAKASADEERGDGVAITKRQRQDFQSDGVMVLVMPSGRR</sequence>
<gene>
    <name evidence="4" type="ORF">Tci_669619</name>
</gene>
<dbReference type="GO" id="GO:0008270">
    <property type="term" value="F:zinc ion binding"/>
    <property type="evidence" value="ECO:0007669"/>
    <property type="project" value="UniProtKB-KW"/>
</dbReference>
<dbReference type="SUPFAM" id="SSF57756">
    <property type="entry name" value="Retrovirus zinc finger-like domains"/>
    <property type="match status" value="1"/>
</dbReference>
<dbReference type="Pfam" id="PF00098">
    <property type="entry name" value="zf-CCHC"/>
    <property type="match status" value="1"/>
</dbReference>
<name>A0A699KJ71_TANCI</name>
<evidence type="ECO:0000259" key="3">
    <source>
        <dbReference type="PROSITE" id="PS50158"/>
    </source>
</evidence>
<feature type="domain" description="CCHC-type" evidence="3">
    <location>
        <begin position="171"/>
        <end position="186"/>
    </location>
</feature>
<dbReference type="SMART" id="SM00343">
    <property type="entry name" value="ZnF_C2HC"/>
    <property type="match status" value="1"/>
</dbReference>
<evidence type="ECO:0000313" key="4">
    <source>
        <dbReference type="EMBL" id="GFA97647.1"/>
    </source>
</evidence>
<comment type="caution">
    <text evidence="4">The sequence shown here is derived from an EMBL/GenBank/DDBJ whole genome shotgun (WGS) entry which is preliminary data.</text>
</comment>
<dbReference type="AlphaFoldDB" id="A0A699KJ71"/>
<feature type="region of interest" description="Disordered" evidence="2">
    <location>
        <begin position="102"/>
        <end position="121"/>
    </location>
</feature>
<evidence type="ECO:0000256" key="1">
    <source>
        <dbReference type="PROSITE-ProRule" id="PRU00047"/>
    </source>
</evidence>
<protein>
    <submittedName>
        <fullName evidence="4">Ribonuclease H-like domain-containing protein</fullName>
    </submittedName>
</protein>
<reference evidence="4" key="1">
    <citation type="journal article" date="2019" name="Sci. Rep.">
        <title>Draft genome of Tanacetum cinerariifolium, the natural source of mosquito coil.</title>
        <authorList>
            <person name="Yamashiro T."/>
            <person name="Shiraishi A."/>
            <person name="Satake H."/>
            <person name="Nakayama K."/>
        </authorList>
    </citation>
    <scope>NUCLEOTIDE SEQUENCE</scope>
</reference>
<dbReference type="InterPro" id="IPR001878">
    <property type="entry name" value="Znf_CCHC"/>
</dbReference>
<organism evidence="4">
    <name type="scientific">Tanacetum cinerariifolium</name>
    <name type="common">Dalmatian daisy</name>
    <name type="synonym">Chrysanthemum cinerariifolium</name>
    <dbReference type="NCBI Taxonomy" id="118510"/>
    <lineage>
        <taxon>Eukaryota</taxon>
        <taxon>Viridiplantae</taxon>
        <taxon>Streptophyta</taxon>
        <taxon>Embryophyta</taxon>
        <taxon>Tracheophyta</taxon>
        <taxon>Spermatophyta</taxon>
        <taxon>Magnoliopsida</taxon>
        <taxon>eudicotyledons</taxon>
        <taxon>Gunneridae</taxon>
        <taxon>Pentapetalae</taxon>
        <taxon>asterids</taxon>
        <taxon>campanulids</taxon>
        <taxon>Asterales</taxon>
        <taxon>Asteraceae</taxon>
        <taxon>Asteroideae</taxon>
        <taxon>Anthemideae</taxon>
        <taxon>Anthemidinae</taxon>
        <taxon>Tanacetum</taxon>
    </lineage>
</organism>
<dbReference type="GO" id="GO:0003676">
    <property type="term" value="F:nucleic acid binding"/>
    <property type="evidence" value="ECO:0007669"/>
    <property type="project" value="InterPro"/>
</dbReference>
<accession>A0A699KJ71</accession>
<dbReference type="EMBL" id="BKCJ010525873">
    <property type="protein sequence ID" value="GFA97647.1"/>
    <property type="molecule type" value="Genomic_DNA"/>
</dbReference>
<dbReference type="InterPro" id="IPR036875">
    <property type="entry name" value="Znf_CCHC_sf"/>
</dbReference>